<protein>
    <submittedName>
        <fullName evidence="6">Extracellular solute-binding protein</fullName>
    </submittedName>
</protein>
<accession>A0A7X0VW09</accession>
<keyword evidence="2" id="KW-0732">Signal</keyword>
<dbReference type="Proteomes" id="UP000564644">
    <property type="component" value="Unassembled WGS sequence"/>
</dbReference>
<dbReference type="PROSITE" id="PS51257">
    <property type="entry name" value="PROKAR_LIPOPROTEIN"/>
    <property type="match status" value="1"/>
</dbReference>
<gene>
    <name evidence="6" type="ORF">H7C18_16240</name>
</gene>
<dbReference type="Gene3D" id="3.40.190.10">
    <property type="entry name" value="Periplasmic binding protein-like II"/>
    <property type="match status" value="2"/>
</dbReference>
<keyword evidence="1" id="KW-1003">Cell membrane</keyword>
<evidence type="ECO:0000313" key="7">
    <source>
        <dbReference type="Proteomes" id="UP000564644"/>
    </source>
</evidence>
<dbReference type="SUPFAM" id="SSF53850">
    <property type="entry name" value="Periplasmic binding protein-like II"/>
    <property type="match status" value="1"/>
</dbReference>
<evidence type="ECO:0000256" key="3">
    <source>
        <dbReference type="ARBA" id="ARBA00023136"/>
    </source>
</evidence>
<keyword evidence="3" id="KW-0472">Membrane</keyword>
<dbReference type="AlphaFoldDB" id="A0A7X0VW09"/>
<sequence length="444" mass="48530">MATRRGATIVILILMSGLLAALAAGCGIGTYTPPQPAGGRQQTVRLTLLHNWTGQDAKAIAMRRILNEFRTAHPDVRLEDVGLPTDVLKVRLRTLAAADEMPDLFVMWPGSMTTDFVKGGLLQPVNDLLDGKPEWRDRFIPHAFDGFTVNGGIYSVPMNLAPTSILYYNQELFDRYGVKVPETWEEMQTAVRIFNEHRIIPIALGNKANWVVQSTIFSTLADRVTGSDWFMKAVNQKGARFTDPPFIDALKLLQNFGKTGAFPADFNLLDDYQMMQLFFDGKAAMFFNGGWATSYIVQNMPKEALAHTHVGIMPSIAGGKGEARSVSGVVGTGLGVNKRLEGAEREAALDLFYALSGPEGQKATLDSSTLTSYDLEPDRTKANPLFLELYDLIGSVKLSPVYDVSLSLSATEAINSGLQEVLLGGNVYKIAQQLQDTQAAAMSK</sequence>
<reference evidence="6 7" key="1">
    <citation type="submission" date="2020-08" db="EMBL/GenBank/DDBJ databases">
        <title>Cohnella phylogeny.</title>
        <authorList>
            <person name="Dunlap C."/>
        </authorList>
    </citation>
    <scope>NUCLEOTIDE SEQUENCE [LARGE SCALE GENOMIC DNA]</scope>
    <source>
        <strain evidence="6 7">CBP 2801</strain>
    </source>
</reference>
<organism evidence="6 7">
    <name type="scientific">Cohnella zeiphila</name>
    <dbReference type="NCBI Taxonomy" id="2761120"/>
    <lineage>
        <taxon>Bacteria</taxon>
        <taxon>Bacillati</taxon>
        <taxon>Bacillota</taxon>
        <taxon>Bacilli</taxon>
        <taxon>Bacillales</taxon>
        <taxon>Paenibacillaceae</taxon>
        <taxon>Cohnella</taxon>
    </lineage>
</organism>
<evidence type="ECO:0000313" key="6">
    <source>
        <dbReference type="EMBL" id="MBB6732471.1"/>
    </source>
</evidence>
<dbReference type="InterPro" id="IPR050490">
    <property type="entry name" value="Bact_solute-bd_prot1"/>
</dbReference>
<proteinExistence type="predicted"/>
<comment type="caution">
    <text evidence="6">The sequence shown here is derived from an EMBL/GenBank/DDBJ whole genome shotgun (WGS) entry which is preliminary data.</text>
</comment>
<name>A0A7X0VW09_9BACL</name>
<evidence type="ECO:0000256" key="1">
    <source>
        <dbReference type="ARBA" id="ARBA00022475"/>
    </source>
</evidence>
<dbReference type="Pfam" id="PF01547">
    <property type="entry name" value="SBP_bac_1"/>
    <property type="match status" value="1"/>
</dbReference>
<keyword evidence="5" id="KW-0449">Lipoprotein</keyword>
<keyword evidence="7" id="KW-1185">Reference proteome</keyword>
<dbReference type="InterPro" id="IPR006059">
    <property type="entry name" value="SBP"/>
</dbReference>
<keyword evidence="4" id="KW-0564">Palmitate</keyword>
<evidence type="ECO:0000256" key="4">
    <source>
        <dbReference type="ARBA" id="ARBA00023139"/>
    </source>
</evidence>
<dbReference type="PANTHER" id="PTHR43649:SF33">
    <property type="entry name" value="POLYGALACTURONAN_RHAMNOGALACTURONAN-BINDING PROTEIN YTCQ"/>
    <property type="match status" value="1"/>
</dbReference>
<dbReference type="EMBL" id="JACJVO010000020">
    <property type="protein sequence ID" value="MBB6732471.1"/>
    <property type="molecule type" value="Genomic_DNA"/>
</dbReference>
<evidence type="ECO:0000256" key="5">
    <source>
        <dbReference type="ARBA" id="ARBA00023288"/>
    </source>
</evidence>
<dbReference type="RefSeq" id="WP_185130133.1">
    <property type="nucleotide sequence ID" value="NZ_JACJVO010000020.1"/>
</dbReference>
<evidence type="ECO:0000256" key="2">
    <source>
        <dbReference type="ARBA" id="ARBA00022729"/>
    </source>
</evidence>
<dbReference type="PANTHER" id="PTHR43649">
    <property type="entry name" value="ARABINOSE-BINDING PROTEIN-RELATED"/>
    <property type="match status" value="1"/>
</dbReference>